<dbReference type="EMBL" id="CM007382">
    <property type="protein sequence ID" value="ONK78765.1"/>
    <property type="molecule type" value="Genomic_DNA"/>
</dbReference>
<evidence type="ECO:0000256" key="1">
    <source>
        <dbReference type="ARBA" id="ARBA00004141"/>
    </source>
</evidence>
<keyword evidence="8 11" id="KW-1133">Transmembrane helix</keyword>
<comment type="subcellular location">
    <subcellularLocation>
        <location evidence="1">Membrane</location>
        <topology evidence="1">Multi-pass membrane protein</topology>
    </subcellularLocation>
</comment>
<dbReference type="InterPro" id="IPR003439">
    <property type="entry name" value="ABC_transporter-like_ATP-bd"/>
</dbReference>
<keyword evidence="3" id="KW-0813">Transport</keyword>
<dbReference type="OMA" id="FKPCPES"/>
<evidence type="ECO:0000256" key="10">
    <source>
        <dbReference type="SAM" id="MobiDB-lite"/>
    </source>
</evidence>
<evidence type="ECO:0000256" key="6">
    <source>
        <dbReference type="ARBA" id="ARBA00022741"/>
    </source>
</evidence>
<dbReference type="GO" id="GO:0016887">
    <property type="term" value="F:ATP hydrolysis activity"/>
    <property type="evidence" value="ECO:0007669"/>
    <property type="project" value="InterPro"/>
</dbReference>
<dbReference type="GO" id="GO:0140359">
    <property type="term" value="F:ABC-type transporter activity"/>
    <property type="evidence" value="ECO:0007669"/>
    <property type="project" value="InterPro"/>
</dbReference>
<comment type="similarity">
    <text evidence="2">Belongs to the ABC transporter superfamily. ABCG family. PDR (TC 3.A.1.205) subfamily.</text>
</comment>
<dbReference type="FunFam" id="3.40.50.300:FF:000157">
    <property type="entry name" value="ABC transporter G family member 34"/>
    <property type="match status" value="1"/>
</dbReference>
<dbReference type="GO" id="GO:0005886">
    <property type="term" value="C:plasma membrane"/>
    <property type="evidence" value="ECO:0007669"/>
    <property type="project" value="UniProtKB-ARBA"/>
</dbReference>
<evidence type="ECO:0000256" key="5">
    <source>
        <dbReference type="ARBA" id="ARBA00022737"/>
    </source>
</evidence>
<keyword evidence="4 11" id="KW-0812">Transmembrane</keyword>
<dbReference type="Pfam" id="PF08370">
    <property type="entry name" value="PDR_assoc"/>
    <property type="match status" value="1"/>
</dbReference>
<name>A0A5P1FK61_ASPOF</name>
<dbReference type="SMART" id="SM00382">
    <property type="entry name" value="AAA"/>
    <property type="match status" value="2"/>
</dbReference>
<dbReference type="Pfam" id="PF01061">
    <property type="entry name" value="ABC2_membrane"/>
    <property type="match status" value="1"/>
</dbReference>
<keyword evidence="14" id="KW-1185">Reference proteome</keyword>
<evidence type="ECO:0000256" key="4">
    <source>
        <dbReference type="ARBA" id="ARBA00022692"/>
    </source>
</evidence>
<proteinExistence type="inferred from homology"/>
<feature type="compositionally biased region" description="Basic residues" evidence="10">
    <location>
        <begin position="1063"/>
        <end position="1073"/>
    </location>
</feature>
<evidence type="ECO:0000259" key="12">
    <source>
        <dbReference type="PROSITE" id="PS50893"/>
    </source>
</evidence>
<feature type="transmembrane region" description="Helical" evidence="11">
    <location>
        <begin position="474"/>
        <end position="497"/>
    </location>
</feature>
<feature type="compositionally biased region" description="Polar residues" evidence="10">
    <location>
        <begin position="1050"/>
        <end position="1062"/>
    </location>
</feature>
<keyword evidence="5" id="KW-0677">Repeat</keyword>
<dbReference type="InterPro" id="IPR013525">
    <property type="entry name" value="ABC2_TM"/>
</dbReference>
<dbReference type="FunFam" id="3.40.50.300:FF:000179">
    <property type="entry name" value="ABC transporter G family member 34"/>
    <property type="match status" value="1"/>
</dbReference>
<dbReference type="PROSITE" id="PS50893">
    <property type="entry name" value="ABC_TRANSPORTER_2"/>
    <property type="match status" value="2"/>
</dbReference>
<dbReference type="InterPro" id="IPR013581">
    <property type="entry name" value="PDR_assoc"/>
</dbReference>
<feature type="compositionally biased region" description="Low complexity" evidence="10">
    <location>
        <begin position="1027"/>
        <end position="1042"/>
    </location>
</feature>
<sequence length="1073" mass="119531">MARSMDNQTNSLSSELERGRIMGSSFRLFSSISQRHSSFGSERDRDDEYELKWAAIERLSTVRRMRTSVLDQTVSGDEEQKEKKVVDVAKLGALERRLFVEKLIKHIENDNLRLLQKLRGRIDRVNVKLPTIEVRYKNLCVEAECEVVQGKPLPTLWNSVKGILLGLTKVTGLKAERTKISILKDISGIIKMTLLLGPPGCGKTTFLLALAGKLDKSLKATGEICYNGFKFEEFVPEKTSSYVSQHDLHIPEMTVRETLDFSARFQGVGCRAEIMKEVSRREKQEGIIPEPDIDLYMKAISMEGLERSLQTDYVLKIMGLDICADTMVGDAMRRGISGGQKKRLTTGEMIVGPTKALFMDEISNGLDSSTTFQIVACLQQLAHITEATVVVSLLQPAPETYDLFDDVILMAEGKIIYHGPRSDTLSFFEECGFKCPERKGEAEFLQELTISAIITMTVFLRTTLGVDVLHANNYLGALFYTLLSIMFNGFPELALSVSRLPVFYKQRDFYFYPAWAYAIPAILLKIPISLLESLLWISITYYTIGYSPEGIRFLRQFVLLFVVHQMSISMFRFLASYFQTMVTSIVSANLTLLIVLAFGGFIIPQSYIPGWLKWGFWSSPLTYAEIGFAVNEFLGPRWKIPSANRTVGQQVLTSRGLNFSGNFYWISLGALIGYILLFNIAFTLAMTFKKPPGRSRAIISSEKLSQIQGGDHNNTIDMTNTCTYLSNGSPKESKRTRRTVLPFMPLIVTFQDVQYYVDTPLEMKKQGYAGKKLQLLHNITGAFQPGVLTALMGVSGAGKTTLMDVLSGRKTGGTIEGEIRIGGYPKVQETFARISGYCEQNDIHSPQVTVEESVVYSAWLRLPSQIDQTSRSEFVNEVLETIELDEIRDSLVGMPGVNGLSTEQRKRLTIAVELVSNPSIIFMDEPTSGLDARAAAIVMRAVKNVVGTGRTVVCTIHQPSIDIFEAVDELILMKRGGELIYSGPLGWHSSKVIEYFEVSDSSPNQNSNPYNKETMATRSVQGSGDNSKSSTTTKSRESSTTTIPEDYYPSQETSGCRGATSTRGRRGLHAIGG</sequence>
<feature type="region of interest" description="Disordered" evidence="10">
    <location>
        <begin position="999"/>
        <end position="1073"/>
    </location>
</feature>
<evidence type="ECO:0000256" key="3">
    <source>
        <dbReference type="ARBA" id="ARBA00022448"/>
    </source>
</evidence>
<dbReference type="AlphaFoldDB" id="A0A5P1FK61"/>
<evidence type="ECO:0000313" key="14">
    <source>
        <dbReference type="Proteomes" id="UP000243459"/>
    </source>
</evidence>
<evidence type="ECO:0000256" key="9">
    <source>
        <dbReference type="ARBA" id="ARBA00023136"/>
    </source>
</evidence>
<keyword evidence="7" id="KW-0067">ATP-binding</keyword>
<dbReference type="InterPro" id="IPR003593">
    <property type="entry name" value="AAA+_ATPase"/>
</dbReference>
<evidence type="ECO:0000256" key="8">
    <source>
        <dbReference type="ARBA" id="ARBA00022989"/>
    </source>
</evidence>
<feature type="transmembrane region" description="Helical" evidence="11">
    <location>
        <begin position="557"/>
        <end position="578"/>
    </location>
</feature>
<protein>
    <recommendedName>
        <fullName evidence="12">ABC transporter domain-containing protein</fullName>
    </recommendedName>
</protein>
<evidence type="ECO:0000313" key="13">
    <source>
        <dbReference type="EMBL" id="ONK78765.1"/>
    </source>
</evidence>
<organism evidence="13 14">
    <name type="scientific">Asparagus officinalis</name>
    <name type="common">Garden asparagus</name>
    <dbReference type="NCBI Taxonomy" id="4686"/>
    <lineage>
        <taxon>Eukaryota</taxon>
        <taxon>Viridiplantae</taxon>
        <taxon>Streptophyta</taxon>
        <taxon>Embryophyta</taxon>
        <taxon>Tracheophyta</taxon>
        <taxon>Spermatophyta</taxon>
        <taxon>Magnoliopsida</taxon>
        <taxon>Liliopsida</taxon>
        <taxon>Asparagales</taxon>
        <taxon>Asparagaceae</taxon>
        <taxon>Asparagoideae</taxon>
        <taxon>Asparagus</taxon>
    </lineage>
</organism>
<keyword evidence="9 11" id="KW-0472">Membrane</keyword>
<dbReference type="Pfam" id="PF00005">
    <property type="entry name" value="ABC_tran"/>
    <property type="match status" value="2"/>
</dbReference>
<dbReference type="InterPro" id="IPR034003">
    <property type="entry name" value="ABCG_PDR_2"/>
</dbReference>
<dbReference type="Gene3D" id="3.40.50.300">
    <property type="entry name" value="P-loop containing nucleotide triphosphate hydrolases"/>
    <property type="match status" value="2"/>
</dbReference>
<feature type="domain" description="ABC transporter" evidence="12">
    <location>
        <begin position="748"/>
        <end position="1000"/>
    </location>
</feature>
<dbReference type="GO" id="GO:0005524">
    <property type="term" value="F:ATP binding"/>
    <property type="evidence" value="ECO:0007669"/>
    <property type="project" value="UniProtKB-KW"/>
</dbReference>
<feature type="compositionally biased region" description="Polar residues" evidence="10">
    <location>
        <begin position="999"/>
        <end position="1026"/>
    </location>
</feature>
<dbReference type="InterPro" id="IPR027417">
    <property type="entry name" value="P-loop_NTPase"/>
</dbReference>
<evidence type="ECO:0000256" key="7">
    <source>
        <dbReference type="ARBA" id="ARBA00022840"/>
    </source>
</evidence>
<evidence type="ECO:0000256" key="11">
    <source>
        <dbReference type="SAM" id="Phobius"/>
    </source>
</evidence>
<dbReference type="CDD" id="cd03232">
    <property type="entry name" value="ABCG_PDR_domain2"/>
    <property type="match status" value="1"/>
</dbReference>
<feature type="transmembrane region" description="Helical" evidence="11">
    <location>
        <begin position="590"/>
        <end position="608"/>
    </location>
</feature>
<reference evidence="14" key="1">
    <citation type="journal article" date="2017" name="Nat. Commun.">
        <title>The asparagus genome sheds light on the origin and evolution of a young Y chromosome.</title>
        <authorList>
            <person name="Harkess A."/>
            <person name="Zhou J."/>
            <person name="Xu C."/>
            <person name="Bowers J.E."/>
            <person name="Van der Hulst R."/>
            <person name="Ayyampalayam S."/>
            <person name="Mercati F."/>
            <person name="Riccardi P."/>
            <person name="McKain M.R."/>
            <person name="Kakrana A."/>
            <person name="Tang H."/>
            <person name="Ray J."/>
            <person name="Groenendijk J."/>
            <person name="Arikit S."/>
            <person name="Mathioni S.M."/>
            <person name="Nakano M."/>
            <person name="Shan H."/>
            <person name="Telgmann-Rauber A."/>
            <person name="Kanno A."/>
            <person name="Yue Z."/>
            <person name="Chen H."/>
            <person name="Li W."/>
            <person name="Chen Y."/>
            <person name="Xu X."/>
            <person name="Zhang Y."/>
            <person name="Luo S."/>
            <person name="Chen H."/>
            <person name="Gao J."/>
            <person name="Mao Z."/>
            <person name="Pires J.C."/>
            <person name="Luo M."/>
            <person name="Kudrna D."/>
            <person name="Wing R.A."/>
            <person name="Meyers B.C."/>
            <person name="Yi K."/>
            <person name="Kong H."/>
            <person name="Lavrijsen P."/>
            <person name="Sunseri F."/>
            <person name="Falavigna A."/>
            <person name="Ye Y."/>
            <person name="Leebens-Mack J.H."/>
            <person name="Chen G."/>
        </authorList>
    </citation>
    <scope>NUCLEOTIDE SEQUENCE [LARGE SCALE GENOMIC DNA]</scope>
    <source>
        <strain evidence="14">cv. DH0086</strain>
    </source>
</reference>
<dbReference type="PANTHER" id="PTHR48040">
    <property type="entry name" value="PLEIOTROPIC DRUG RESISTANCE PROTEIN 1-LIKE ISOFORM X1"/>
    <property type="match status" value="1"/>
</dbReference>
<feature type="transmembrane region" description="Helical" evidence="11">
    <location>
        <begin position="509"/>
        <end position="537"/>
    </location>
</feature>
<keyword evidence="6" id="KW-0547">Nucleotide-binding</keyword>
<accession>A0A5P1FK61</accession>
<feature type="transmembrane region" description="Helical" evidence="11">
    <location>
        <begin position="663"/>
        <end position="686"/>
    </location>
</feature>
<evidence type="ECO:0000256" key="2">
    <source>
        <dbReference type="ARBA" id="ARBA00006012"/>
    </source>
</evidence>
<feature type="domain" description="ABC transporter" evidence="12">
    <location>
        <begin position="165"/>
        <end position="437"/>
    </location>
</feature>
<gene>
    <name evidence="13" type="ORF">A4U43_C02F22180</name>
</gene>
<dbReference type="Gramene" id="ONK78765">
    <property type="protein sequence ID" value="ONK78765"/>
    <property type="gene ID" value="A4U43_C02F22180"/>
</dbReference>
<dbReference type="Proteomes" id="UP000243459">
    <property type="component" value="Chromosome 2"/>
</dbReference>
<dbReference type="SUPFAM" id="SSF52540">
    <property type="entry name" value="P-loop containing nucleoside triphosphate hydrolases"/>
    <property type="match status" value="2"/>
</dbReference>
<dbReference type="PANTHER" id="PTHR48040:SF18">
    <property type="entry name" value="PLEIOTROPIC DRUG RESISTANCE PROTEIN 3-LIKE ISOFORM X1"/>
    <property type="match status" value="1"/>
</dbReference>